<evidence type="ECO:0000313" key="2">
    <source>
        <dbReference type="Proteomes" id="UP000299102"/>
    </source>
</evidence>
<evidence type="ECO:0000313" key="1">
    <source>
        <dbReference type="EMBL" id="GBP22202.1"/>
    </source>
</evidence>
<keyword evidence="2" id="KW-1185">Reference proteome</keyword>
<protein>
    <submittedName>
        <fullName evidence="1">Uncharacterized protein</fullName>
    </submittedName>
</protein>
<name>A0A4C1U750_EUMVA</name>
<dbReference type="Proteomes" id="UP000299102">
    <property type="component" value="Unassembled WGS sequence"/>
</dbReference>
<sequence>MKYKEYRREKVAFTVSFVQRVRVPMAPYFRSRKRGYETVTYGPTDATVSLEYYRWRANCQKSGGGFMLYRQTASKLLRNDIKYQIAYRSINWHRRLHLGGGAGGNGLTPLRARAL</sequence>
<comment type="caution">
    <text evidence="1">The sequence shown here is derived from an EMBL/GenBank/DDBJ whole genome shotgun (WGS) entry which is preliminary data.</text>
</comment>
<dbReference type="EMBL" id="BGZK01000137">
    <property type="protein sequence ID" value="GBP22202.1"/>
    <property type="molecule type" value="Genomic_DNA"/>
</dbReference>
<organism evidence="1 2">
    <name type="scientific">Eumeta variegata</name>
    <name type="common">Bagworm moth</name>
    <name type="synonym">Eumeta japonica</name>
    <dbReference type="NCBI Taxonomy" id="151549"/>
    <lineage>
        <taxon>Eukaryota</taxon>
        <taxon>Metazoa</taxon>
        <taxon>Ecdysozoa</taxon>
        <taxon>Arthropoda</taxon>
        <taxon>Hexapoda</taxon>
        <taxon>Insecta</taxon>
        <taxon>Pterygota</taxon>
        <taxon>Neoptera</taxon>
        <taxon>Endopterygota</taxon>
        <taxon>Lepidoptera</taxon>
        <taxon>Glossata</taxon>
        <taxon>Ditrysia</taxon>
        <taxon>Tineoidea</taxon>
        <taxon>Psychidae</taxon>
        <taxon>Oiketicinae</taxon>
        <taxon>Eumeta</taxon>
    </lineage>
</organism>
<gene>
    <name evidence="1" type="ORF">EVAR_10712_1</name>
</gene>
<dbReference type="AlphaFoldDB" id="A0A4C1U750"/>
<accession>A0A4C1U750</accession>
<proteinExistence type="predicted"/>
<reference evidence="1 2" key="1">
    <citation type="journal article" date="2019" name="Commun. Biol.">
        <title>The bagworm genome reveals a unique fibroin gene that provides high tensile strength.</title>
        <authorList>
            <person name="Kono N."/>
            <person name="Nakamura H."/>
            <person name="Ohtoshi R."/>
            <person name="Tomita M."/>
            <person name="Numata K."/>
            <person name="Arakawa K."/>
        </authorList>
    </citation>
    <scope>NUCLEOTIDE SEQUENCE [LARGE SCALE GENOMIC DNA]</scope>
</reference>